<proteinExistence type="predicted"/>
<protein>
    <submittedName>
        <fullName evidence="2">Uncharacterized protein</fullName>
    </submittedName>
</protein>
<dbReference type="EMBL" id="CDMZ01000661">
    <property type="protein sequence ID" value="CEM18902.1"/>
    <property type="molecule type" value="Genomic_DNA"/>
</dbReference>
<feature type="region of interest" description="Disordered" evidence="1">
    <location>
        <begin position="79"/>
        <end position="109"/>
    </location>
</feature>
<sequence>MCEHGEKQEARGGRGLGQAQERVRRYFSLLLQRDARKASALIAACLREGVSNAALQGILLGSVQVPSLDSAETSLECGDSLAEGTLGTRRTMGDSVETSGRGDGGRAEADTKEIAEGLELHSRPPKHGHLWASHSEEGDAEIVVPEGEEEVEGSRQVGEFERSTEVSRRMR</sequence>
<name>A0A0G4FV61_9ALVE</name>
<gene>
    <name evidence="2" type="ORF">Cvel_3796</name>
</gene>
<evidence type="ECO:0000313" key="2">
    <source>
        <dbReference type="EMBL" id="CEM18902.1"/>
    </source>
</evidence>
<reference evidence="2" key="1">
    <citation type="submission" date="2014-11" db="EMBL/GenBank/DDBJ databases">
        <authorList>
            <person name="Otto D Thomas"/>
            <person name="Naeem Raeece"/>
        </authorList>
    </citation>
    <scope>NUCLEOTIDE SEQUENCE</scope>
</reference>
<organism evidence="2">
    <name type="scientific">Chromera velia CCMP2878</name>
    <dbReference type="NCBI Taxonomy" id="1169474"/>
    <lineage>
        <taxon>Eukaryota</taxon>
        <taxon>Sar</taxon>
        <taxon>Alveolata</taxon>
        <taxon>Colpodellida</taxon>
        <taxon>Chromeraceae</taxon>
        <taxon>Chromera</taxon>
    </lineage>
</organism>
<evidence type="ECO:0000256" key="1">
    <source>
        <dbReference type="SAM" id="MobiDB-lite"/>
    </source>
</evidence>
<feature type="region of interest" description="Disordered" evidence="1">
    <location>
        <begin position="146"/>
        <end position="171"/>
    </location>
</feature>
<feature type="compositionally biased region" description="Basic and acidic residues" evidence="1">
    <location>
        <begin position="158"/>
        <end position="171"/>
    </location>
</feature>
<accession>A0A0G4FV61</accession>
<dbReference type="AlphaFoldDB" id="A0A0G4FV61"/>
<dbReference type="PhylomeDB" id="A0A0G4FV61"/>
<dbReference type="VEuPathDB" id="CryptoDB:Cvel_3796"/>